<dbReference type="Proteomes" id="UP000824633">
    <property type="component" value="Chromosome"/>
</dbReference>
<evidence type="ECO:0000313" key="2">
    <source>
        <dbReference type="Proteomes" id="UP000824633"/>
    </source>
</evidence>
<organism evidence="1 2">
    <name type="scientific">Clostridium gelidum</name>
    <dbReference type="NCBI Taxonomy" id="704125"/>
    <lineage>
        <taxon>Bacteria</taxon>
        <taxon>Bacillati</taxon>
        <taxon>Bacillota</taxon>
        <taxon>Clostridia</taxon>
        <taxon>Eubacteriales</taxon>
        <taxon>Clostridiaceae</taxon>
        <taxon>Clostridium</taxon>
    </lineage>
</organism>
<accession>A0ABN6J0G8</accession>
<name>A0ABN6J0G8_9CLOT</name>
<gene>
    <name evidence="1" type="ORF">psyc5s11_27250</name>
</gene>
<dbReference type="EMBL" id="AP024849">
    <property type="protein sequence ID" value="BCZ46658.1"/>
    <property type="molecule type" value="Genomic_DNA"/>
</dbReference>
<evidence type="ECO:0000313" key="1">
    <source>
        <dbReference type="EMBL" id="BCZ46658.1"/>
    </source>
</evidence>
<dbReference type="RefSeq" id="WP_224033076.1">
    <property type="nucleotide sequence ID" value="NZ_AP024849.1"/>
</dbReference>
<proteinExistence type="predicted"/>
<reference evidence="2" key="1">
    <citation type="submission" date="2021-07" db="EMBL/GenBank/DDBJ databases">
        <title>Complete genome sequencing of a Clostridium isolate.</title>
        <authorList>
            <person name="Ueki A."/>
            <person name="Tonouchi A."/>
        </authorList>
    </citation>
    <scope>NUCLEOTIDE SEQUENCE [LARGE SCALE GENOMIC DNA]</scope>
    <source>
        <strain evidence="2">C5S11</strain>
    </source>
</reference>
<protein>
    <submittedName>
        <fullName evidence="1">Uncharacterized protein</fullName>
    </submittedName>
</protein>
<keyword evidence="2" id="KW-1185">Reference proteome</keyword>
<sequence length="383" mass="45280">MKCKCVRCSVVKTISFKERMNILLQREKYMCDQCKSIKKYEEDYDFSSGISRYDSYSCCVGRYDKGLYEWWKSKVGLYCAVKSKSGEYFTAYLESFDYGRGVFRKKEVIRPFLIMEIDLLEIIKEGDSKYELTDSTMYGYKGLSILNGILHTSWYIYEISIPYVEERRDPLSTNYQDVYSHFCSSIEDVFSWRDCITTSVKNAENGTRYDEDRIFKVRAEGHCFRNTDTGWVTNSLTVIEEVTQKELVAYFEEHVDAREHVFSKLEKEKNMTDLWRRYKSASISVYKNLLSENEILEMCVKNSPSFGTEGCIAIANYKNCFICLKHTYCFERFMQNSFYYLIIRKRIEDGTFNTNCEEYRSLVIANAKKEVDSIHRLIQRKIN</sequence>